<reference evidence="2" key="1">
    <citation type="submission" date="2018-05" db="EMBL/GenBank/DDBJ databases">
        <title>Draft genome of Mucuna pruriens seed.</title>
        <authorList>
            <person name="Nnadi N.E."/>
            <person name="Vos R."/>
            <person name="Hasami M.H."/>
            <person name="Devisetty U.K."/>
            <person name="Aguiy J.C."/>
        </authorList>
    </citation>
    <scope>NUCLEOTIDE SEQUENCE [LARGE SCALE GENOMIC DNA]</scope>
    <source>
        <strain evidence="2">JCA_2017</strain>
    </source>
</reference>
<dbReference type="OrthoDB" id="411615at2759"/>
<evidence type="ECO:0000313" key="2">
    <source>
        <dbReference type="EMBL" id="RDX96186.1"/>
    </source>
</evidence>
<feature type="domain" description="Reverse transcriptase Ty1/copia-type" evidence="1">
    <location>
        <begin position="19"/>
        <end position="74"/>
    </location>
</feature>
<keyword evidence="3" id="KW-1185">Reference proteome</keyword>
<evidence type="ECO:0000313" key="3">
    <source>
        <dbReference type="Proteomes" id="UP000257109"/>
    </source>
</evidence>
<gene>
    <name evidence="2" type="ORF">CR513_21197</name>
</gene>
<evidence type="ECO:0000259" key="1">
    <source>
        <dbReference type="Pfam" id="PF07727"/>
    </source>
</evidence>
<name>A0A371H0F7_MUCPR</name>
<proteinExistence type="predicted"/>
<dbReference type="AlphaFoldDB" id="A0A371H0F7"/>
<dbReference type="STRING" id="157652.A0A371H0F7"/>
<organism evidence="2 3">
    <name type="scientific">Mucuna pruriens</name>
    <name type="common">Velvet bean</name>
    <name type="synonym">Dolichos pruriens</name>
    <dbReference type="NCBI Taxonomy" id="157652"/>
    <lineage>
        <taxon>Eukaryota</taxon>
        <taxon>Viridiplantae</taxon>
        <taxon>Streptophyta</taxon>
        <taxon>Embryophyta</taxon>
        <taxon>Tracheophyta</taxon>
        <taxon>Spermatophyta</taxon>
        <taxon>Magnoliopsida</taxon>
        <taxon>eudicotyledons</taxon>
        <taxon>Gunneridae</taxon>
        <taxon>Pentapetalae</taxon>
        <taxon>rosids</taxon>
        <taxon>fabids</taxon>
        <taxon>Fabales</taxon>
        <taxon>Fabaceae</taxon>
        <taxon>Papilionoideae</taxon>
        <taxon>50 kb inversion clade</taxon>
        <taxon>NPAAA clade</taxon>
        <taxon>indigoferoid/millettioid clade</taxon>
        <taxon>Phaseoleae</taxon>
        <taxon>Mucuna</taxon>
    </lineage>
</organism>
<accession>A0A371H0F7</accession>
<comment type="caution">
    <text evidence="2">The sequence shown here is derived from an EMBL/GenBank/DDBJ whole genome shotgun (WGS) entry which is preliminary data.</text>
</comment>
<sequence>MLLRRSIRERRHTIPYDYIDLIKVLERVKPISCKWIYKTKKDSKGNIERYKTCIITKGLTQKEGIDYKESFSPIDVKIAFLSGDIDETFYMVQHENFVSDDSNLWYAN</sequence>
<dbReference type="EMBL" id="QJKJ01003951">
    <property type="protein sequence ID" value="RDX96186.1"/>
    <property type="molecule type" value="Genomic_DNA"/>
</dbReference>
<dbReference type="InterPro" id="IPR013103">
    <property type="entry name" value="RVT_2"/>
</dbReference>
<protein>
    <recommendedName>
        <fullName evidence="1">Reverse transcriptase Ty1/copia-type domain-containing protein</fullName>
    </recommendedName>
</protein>
<dbReference type="Pfam" id="PF07727">
    <property type="entry name" value="RVT_2"/>
    <property type="match status" value="1"/>
</dbReference>
<feature type="non-terminal residue" evidence="2">
    <location>
        <position position="1"/>
    </location>
</feature>
<dbReference type="Proteomes" id="UP000257109">
    <property type="component" value="Unassembled WGS sequence"/>
</dbReference>